<reference evidence="1 2" key="1">
    <citation type="submission" date="2016-10" db="EMBL/GenBank/DDBJ databases">
        <authorList>
            <person name="de Groot N.N."/>
        </authorList>
    </citation>
    <scope>NUCLEOTIDE SEQUENCE [LARGE SCALE GENOMIC DNA]</scope>
    <source>
        <strain evidence="1 2">CGMCC 1.9113</strain>
    </source>
</reference>
<keyword evidence="2" id="KW-1185">Reference proteome</keyword>
<evidence type="ECO:0000313" key="2">
    <source>
        <dbReference type="Proteomes" id="UP000199586"/>
    </source>
</evidence>
<dbReference type="AlphaFoldDB" id="A0A1I5UVN0"/>
<sequence>MTDSKYDGSAAAIVDALAIAEMEENSLTAALLQQTFDTRQQNKRRAKWHHLIFAV</sequence>
<accession>A0A1I5UVN0</accession>
<name>A0A1I5UVN0_9SPHN</name>
<dbReference type="EMBL" id="FOXP01000017">
    <property type="protein sequence ID" value="SFP99303.1"/>
    <property type="molecule type" value="Genomic_DNA"/>
</dbReference>
<dbReference type="RefSeq" id="WP_177200242.1">
    <property type="nucleotide sequence ID" value="NZ_FOXP01000017.1"/>
</dbReference>
<dbReference type="Proteomes" id="UP000199586">
    <property type="component" value="Unassembled WGS sequence"/>
</dbReference>
<evidence type="ECO:0000313" key="1">
    <source>
        <dbReference type="EMBL" id="SFP99303.1"/>
    </source>
</evidence>
<proteinExistence type="predicted"/>
<organism evidence="1 2">
    <name type="scientific">Sphingomonas rubra</name>
    <dbReference type="NCBI Taxonomy" id="634430"/>
    <lineage>
        <taxon>Bacteria</taxon>
        <taxon>Pseudomonadati</taxon>
        <taxon>Pseudomonadota</taxon>
        <taxon>Alphaproteobacteria</taxon>
        <taxon>Sphingomonadales</taxon>
        <taxon>Sphingomonadaceae</taxon>
        <taxon>Sphingomonas</taxon>
    </lineage>
</organism>
<gene>
    <name evidence="1" type="ORF">SAMN04488241_11713</name>
</gene>
<protein>
    <submittedName>
        <fullName evidence="1">Uncharacterized protein</fullName>
    </submittedName>
</protein>